<evidence type="ECO:0000313" key="3">
    <source>
        <dbReference type="Proteomes" id="UP000515733"/>
    </source>
</evidence>
<dbReference type="Pfam" id="PF01564">
    <property type="entry name" value="Spermine_synth"/>
    <property type="match status" value="1"/>
</dbReference>
<dbReference type="AlphaFoldDB" id="A0A6S6Y856"/>
<sequence length="292" mass="32952">MSSATPWIEIPSPFDSHGGQVLMLEPPWANEGELRAQLLDETYSKPFVIDDGERRYLHFDGRLIQSAMSLAAPNDLELRYTQKMMSFLLFRSRPRRLLLIGLGGGSLVKFCHCRLPATQLTVLENNPDVIALREAFLVPPDSPMLQVLEADGAEYLARTEKGIDALLVDAFDRNGFAPSLANREFFEQAHAKLAGGGILVVNLAGDEKTYAGLIGEAMQVFDDQVIVFPVREDDNHVLLAFRDPMFEPNWRRLRAFARELRAKYGLDFPNFLEKIERSARLGLARREAERGY</sequence>
<proteinExistence type="predicted"/>
<dbReference type="PANTHER" id="PTHR43317:SF1">
    <property type="entry name" value="THERMOSPERMINE SYNTHASE ACAULIS5"/>
    <property type="match status" value="1"/>
</dbReference>
<evidence type="ECO:0000313" key="2">
    <source>
        <dbReference type="EMBL" id="CAB1368638.1"/>
    </source>
</evidence>
<reference evidence="2 3" key="1">
    <citation type="submission" date="2020-03" db="EMBL/GenBank/DDBJ databases">
        <authorList>
            <consortium name="Genoscope - CEA"/>
            <person name="William W."/>
        </authorList>
    </citation>
    <scope>NUCLEOTIDE SEQUENCE [LARGE SCALE GENOMIC DNA]</scope>
    <source>
        <strain evidence="3">DSM 16959</strain>
    </source>
</reference>
<gene>
    <name evidence="2" type="ORF">DENOEST_1473</name>
</gene>
<protein>
    <recommendedName>
        <fullName evidence="4">Spermidine synthase</fullName>
    </recommendedName>
</protein>
<dbReference type="PANTHER" id="PTHR43317">
    <property type="entry name" value="THERMOSPERMINE SYNTHASE ACAULIS5"/>
    <property type="match status" value="1"/>
</dbReference>
<evidence type="ECO:0008006" key="4">
    <source>
        <dbReference type="Google" id="ProtNLM"/>
    </source>
</evidence>
<accession>A0A6S6Y856</accession>
<name>A0A6S6Y856_9PROT</name>
<dbReference type="InterPro" id="IPR029063">
    <property type="entry name" value="SAM-dependent_MTases_sf"/>
</dbReference>
<dbReference type="EMBL" id="LR778301">
    <property type="protein sequence ID" value="CAB1368638.1"/>
    <property type="molecule type" value="Genomic_DNA"/>
</dbReference>
<dbReference type="GO" id="GO:0006596">
    <property type="term" value="P:polyamine biosynthetic process"/>
    <property type="evidence" value="ECO:0007669"/>
    <property type="project" value="UniProtKB-KW"/>
</dbReference>
<dbReference type="KEGG" id="doe:DENOEST_1473"/>
<dbReference type="Gene3D" id="3.40.50.150">
    <property type="entry name" value="Vaccinia Virus protein VP39"/>
    <property type="match status" value="1"/>
</dbReference>
<keyword evidence="3" id="KW-1185">Reference proteome</keyword>
<dbReference type="Proteomes" id="UP000515733">
    <property type="component" value="Chromosome"/>
</dbReference>
<organism evidence="2 3">
    <name type="scientific">Denitratisoma oestradiolicum</name>
    <dbReference type="NCBI Taxonomy" id="311182"/>
    <lineage>
        <taxon>Bacteria</taxon>
        <taxon>Pseudomonadati</taxon>
        <taxon>Pseudomonadota</taxon>
        <taxon>Betaproteobacteria</taxon>
        <taxon>Nitrosomonadales</taxon>
        <taxon>Sterolibacteriaceae</taxon>
        <taxon>Denitratisoma</taxon>
    </lineage>
</organism>
<dbReference type="RefSeq" id="WP_145769735.1">
    <property type="nucleotide sequence ID" value="NZ_LR778301.1"/>
</dbReference>
<dbReference type="OrthoDB" id="117774at2"/>
<dbReference type="SUPFAM" id="SSF53335">
    <property type="entry name" value="S-adenosyl-L-methionine-dependent methyltransferases"/>
    <property type="match status" value="1"/>
</dbReference>
<keyword evidence="1" id="KW-0620">Polyamine biosynthesis</keyword>
<evidence type="ECO:0000256" key="1">
    <source>
        <dbReference type="ARBA" id="ARBA00023115"/>
    </source>
</evidence>